<dbReference type="GO" id="GO:0006351">
    <property type="term" value="P:DNA-templated transcription"/>
    <property type="evidence" value="ECO:0007669"/>
    <property type="project" value="InterPro"/>
</dbReference>
<dbReference type="STRING" id="27342.A0A0H2S2A2"/>
<feature type="compositionally biased region" description="Low complexity" evidence="4">
    <location>
        <begin position="706"/>
        <end position="715"/>
    </location>
</feature>
<dbReference type="Gene3D" id="4.10.240.10">
    <property type="entry name" value="Zn(2)-C6 fungal-type DNA-binding domain"/>
    <property type="match status" value="1"/>
</dbReference>
<gene>
    <name evidence="6" type="ORF">SCHPADRAFT_993968</name>
</gene>
<keyword evidence="2" id="KW-0479">Metal-binding</keyword>
<feature type="region of interest" description="Disordered" evidence="4">
    <location>
        <begin position="803"/>
        <end position="851"/>
    </location>
</feature>
<feature type="region of interest" description="Disordered" evidence="4">
    <location>
        <begin position="695"/>
        <end position="763"/>
    </location>
</feature>
<feature type="compositionally biased region" description="Polar residues" evidence="4">
    <location>
        <begin position="734"/>
        <end position="745"/>
    </location>
</feature>
<feature type="compositionally biased region" description="Low complexity" evidence="4">
    <location>
        <begin position="131"/>
        <end position="140"/>
    </location>
</feature>
<dbReference type="InParanoid" id="A0A0H2S2A2"/>
<dbReference type="SMART" id="SM00906">
    <property type="entry name" value="Fungal_trans"/>
    <property type="match status" value="1"/>
</dbReference>
<dbReference type="EMBL" id="KQ085899">
    <property type="protein sequence ID" value="KLO17982.1"/>
    <property type="molecule type" value="Genomic_DNA"/>
</dbReference>
<evidence type="ECO:0000313" key="6">
    <source>
        <dbReference type="EMBL" id="KLO17982.1"/>
    </source>
</evidence>
<feature type="region of interest" description="Disordered" evidence="4">
    <location>
        <begin position="1"/>
        <end position="22"/>
    </location>
</feature>
<feature type="domain" description="Zn(2)-C6 fungal-type" evidence="5">
    <location>
        <begin position="33"/>
        <end position="62"/>
    </location>
</feature>
<feature type="compositionally biased region" description="Acidic residues" evidence="4">
    <location>
        <begin position="141"/>
        <end position="152"/>
    </location>
</feature>
<comment type="subcellular location">
    <subcellularLocation>
        <location evidence="1">Nucleus</location>
    </subcellularLocation>
</comment>
<feature type="compositionally biased region" description="Low complexity" evidence="4">
    <location>
        <begin position="811"/>
        <end position="833"/>
    </location>
</feature>
<dbReference type="SUPFAM" id="SSF57701">
    <property type="entry name" value="Zn2/Cys6 DNA-binding domain"/>
    <property type="match status" value="1"/>
</dbReference>
<dbReference type="InterPro" id="IPR050613">
    <property type="entry name" value="Sec_Metabolite_Reg"/>
</dbReference>
<dbReference type="Pfam" id="PF00172">
    <property type="entry name" value="Zn_clus"/>
    <property type="match status" value="1"/>
</dbReference>
<dbReference type="Proteomes" id="UP000053477">
    <property type="component" value="Unassembled WGS sequence"/>
</dbReference>
<feature type="region of interest" description="Disordered" evidence="4">
    <location>
        <begin position="886"/>
        <end position="907"/>
    </location>
</feature>
<dbReference type="PANTHER" id="PTHR31001">
    <property type="entry name" value="UNCHARACTERIZED TRANSCRIPTIONAL REGULATORY PROTEIN"/>
    <property type="match status" value="1"/>
</dbReference>
<dbReference type="InterPro" id="IPR001138">
    <property type="entry name" value="Zn2Cys6_DnaBD"/>
</dbReference>
<proteinExistence type="predicted"/>
<dbReference type="GO" id="GO:0003677">
    <property type="term" value="F:DNA binding"/>
    <property type="evidence" value="ECO:0007669"/>
    <property type="project" value="InterPro"/>
</dbReference>
<feature type="compositionally biased region" description="Low complexity" evidence="4">
    <location>
        <begin position="889"/>
        <end position="907"/>
    </location>
</feature>
<keyword evidence="7" id="KW-1185">Reference proteome</keyword>
<evidence type="ECO:0000256" key="4">
    <source>
        <dbReference type="SAM" id="MobiDB-lite"/>
    </source>
</evidence>
<dbReference type="CDD" id="cd12148">
    <property type="entry name" value="fungal_TF_MHR"/>
    <property type="match status" value="1"/>
</dbReference>
<feature type="region of interest" description="Disordered" evidence="4">
    <location>
        <begin position="131"/>
        <end position="152"/>
    </location>
</feature>
<evidence type="ECO:0000256" key="1">
    <source>
        <dbReference type="ARBA" id="ARBA00004123"/>
    </source>
</evidence>
<dbReference type="CDD" id="cd00067">
    <property type="entry name" value="GAL4"/>
    <property type="match status" value="1"/>
</dbReference>
<reference evidence="6 7" key="1">
    <citation type="submission" date="2015-04" db="EMBL/GenBank/DDBJ databases">
        <title>Complete genome sequence of Schizopora paradoxa KUC8140, a cosmopolitan wood degrader in East Asia.</title>
        <authorList>
            <consortium name="DOE Joint Genome Institute"/>
            <person name="Min B."/>
            <person name="Park H."/>
            <person name="Jang Y."/>
            <person name="Kim J.-J."/>
            <person name="Kim K.H."/>
            <person name="Pangilinan J."/>
            <person name="Lipzen A."/>
            <person name="Riley R."/>
            <person name="Grigoriev I.V."/>
            <person name="Spatafora J.W."/>
            <person name="Choi I.-G."/>
        </authorList>
    </citation>
    <scope>NUCLEOTIDE SEQUENCE [LARGE SCALE GENOMIC DNA]</scope>
    <source>
        <strain evidence="6 7">KUC8140</strain>
    </source>
</reference>
<dbReference type="PROSITE" id="PS50048">
    <property type="entry name" value="ZN2_CY6_FUNGAL_2"/>
    <property type="match status" value="1"/>
</dbReference>
<dbReference type="GO" id="GO:0000981">
    <property type="term" value="F:DNA-binding transcription factor activity, RNA polymerase II-specific"/>
    <property type="evidence" value="ECO:0007669"/>
    <property type="project" value="InterPro"/>
</dbReference>
<dbReference type="GO" id="GO:0008270">
    <property type="term" value="F:zinc ion binding"/>
    <property type="evidence" value="ECO:0007669"/>
    <property type="project" value="InterPro"/>
</dbReference>
<dbReference type="InterPro" id="IPR007219">
    <property type="entry name" value="XnlR_reg_dom"/>
</dbReference>
<protein>
    <recommendedName>
        <fullName evidence="5">Zn(2)-C6 fungal-type domain-containing protein</fullName>
    </recommendedName>
</protein>
<dbReference type="GO" id="GO:0005634">
    <property type="term" value="C:nucleus"/>
    <property type="evidence" value="ECO:0007669"/>
    <property type="project" value="UniProtKB-SubCell"/>
</dbReference>
<evidence type="ECO:0000259" key="5">
    <source>
        <dbReference type="PROSITE" id="PS50048"/>
    </source>
</evidence>
<dbReference type="InterPro" id="IPR036864">
    <property type="entry name" value="Zn2-C6_fun-type_DNA-bd_sf"/>
</dbReference>
<organism evidence="6 7">
    <name type="scientific">Schizopora paradoxa</name>
    <dbReference type="NCBI Taxonomy" id="27342"/>
    <lineage>
        <taxon>Eukaryota</taxon>
        <taxon>Fungi</taxon>
        <taxon>Dikarya</taxon>
        <taxon>Basidiomycota</taxon>
        <taxon>Agaricomycotina</taxon>
        <taxon>Agaricomycetes</taxon>
        <taxon>Hymenochaetales</taxon>
        <taxon>Schizoporaceae</taxon>
        <taxon>Schizopora</taxon>
    </lineage>
</organism>
<evidence type="ECO:0000256" key="3">
    <source>
        <dbReference type="ARBA" id="ARBA00023242"/>
    </source>
</evidence>
<accession>A0A0H2S2A2</accession>
<sequence length="919" mass="101774">MPVDRHPPRRASAEDPAVRQREQELRRARGEIACVECQRLKLKCDRKVPCSSCIRRNRAAMCPNGHAWSDQETRSLLSDTAQLHRKLSEMSQRIRQLEDALEISHSSTSSNSHPLLREELLAIKRGVGPSPAAAAAANSENEGENNDLGVSEDDGTNGIEEAMGIMSISSRGHGRFIGRSGGSETLFLLGSKIAPPVTGRPEIDSLFTQNLSRSNDAWLLMPPNSRKDEVLDTINSNMPSFERAYSLAETYLENFSWVLRVVQRDQLFNELLPTQYKRLRHAQEDPNGSEMTAHELALLLAVFASGSLSDLTLPPFNDEAEKYYQMALAALSITPVMGSPTLPAIQALAILGAYNAHSGRNSSLDQSGSFFNLAAHLGVSMGIHRDCEKWKVKSNVVERRRFIFWELFTADCWHNLANGKPASFSMRYCDCKLPEDEEKKLLANGMQEHSYWVYRHVFSRDLVYPITELFSGLKPIKYHQIVELDRKISDFHIPQHLMIPPGGSSMETDGPLLIMERMIPPVCRDGLLMYIHRGYFARALLDHPKDPLRSPYAHSYLSAYRAALSMLKVVREHYNLFPNLVSRFWSLWSHAFSATIIIGSIIIRGRNSDTTKAALAELNLAVGLFEKAAQHADRAKRSLPTLLRLREKAYEAAKQLDNVSLLQTENKRVLVEGYDELMIFGGSTKLFDKDKVKHNHPEKVQTVRPTTSTAQTATAPLNATHSQSSTDSSVFSSPMQPQTGSSVTSPPTPEDLKNANGANFPPAWSGWSDQEALLINYLSSGVDFNSATNAAFPTDADPMSFFWSDNIHANSPPESQGSHSGSSPGDSQPQGESIAPQQHQRSASTSSANLTATNPNAFNVFSMGASNFAPPPNMKAGFEAEFGNSAFHQGQQQQQQQQAPFNQGTSGWEGLLWGGSSFY</sequence>
<name>A0A0H2S2A2_9AGAM</name>
<keyword evidence="3" id="KW-0539">Nucleus</keyword>
<dbReference type="Pfam" id="PF04082">
    <property type="entry name" value="Fungal_trans"/>
    <property type="match status" value="1"/>
</dbReference>
<dbReference type="AlphaFoldDB" id="A0A0H2S2A2"/>
<dbReference type="OrthoDB" id="424974at2759"/>
<feature type="compositionally biased region" description="Low complexity" evidence="4">
    <location>
        <begin position="722"/>
        <end position="733"/>
    </location>
</feature>
<dbReference type="PANTHER" id="PTHR31001:SF56">
    <property type="entry name" value="ZN(2)-C6 FUNGAL-TYPE DOMAIN-CONTAINING PROTEIN"/>
    <property type="match status" value="1"/>
</dbReference>
<evidence type="ECO:0000256" key="2">
    <source>
        <dbReference type="ARBA" id="ARBA00022723"/>
    </source>
</evidence>
<feature type="compositionally biased region" description="Low complexity" evidence="4">
    <location>
        <begin position="842"/>
        <end position="851"/>
    </location>
</feature>
<evidence type="ECO:0000313" key="7">
    <source>
        <dbReference type="Proteomes" id="UP000053477"/>
    </source>
</evidence>